<evidence type="ECO:0000256" key="5">
    <source>
        <dbReference type="ARBA" id="ARBA00022801"/>
    </source>
</evidence>
<comment type="similarity">
    <text evidence="1">Belongs to the SIMIBI class G3E GTPase family. HypB/HupM subfamily.</text>
</comment>
<dbReference type="GO" id="GO:0051604">
    <property type="term" value="P:protein maturation"/>
    <property type="evidence" value="ECO:0007669"/>
    <property type="project" value="InterPro"/>
</dbReference>
<evidence type="ECO:0000256" key="4">
    <source>
        <dbReference type="ARBA" id="ARBA00022741"/>
    </source>
</evidence>
<keyword evidence="7" id="KW-0342">GTP-binding</keyword>
<dbReference type="NCBIfam" id="TIGR00073">
    <property type="entry name" value="hypB"/>
    <property type="match status" value="1"/>
</dbReference>
<proteinExistence type="inferred from homology"/>
<dbReference type="PATRIC" id="fig|1703771.3.peg.944"/>
<organism evidence="9 10">
    <name type="scientific">candidate division TA06 bacterium DG_26</name>
    <dbReference type="NCBI Taxonomy" id="1703771"/>
    <lineage>
        <taxon>Bacteria</taxon>
        <taxon>Bacteria division TA06</taxon>
    </lineage>
</organism>
<dbReference type="PIRSF" id="PIRSF005624">
    <property type="entry name" value="Ni-bind_GTPase"/>
    <property type="match status" value="1"/>
</dbReference>
<dbReference type="GO" id="GO:0016151">
    <property type="term" value="F:nickel cation binding"/>
    <property type="evidence" value="ECO:0007669"/>
    <property type="project" value="InterPro"/>
</dbReference>
<dbReference type="SUPFAM" id="SSF52540">
    <property type="entry name" value="P-loop containing nucleoside triphosphate hydrolases"/>
    <property type="match status" value="1"/>
</dbReference>
<dbReference type="Gene3D" id="3.40.50.300">
    <property type="entry name" value="P-loop containing nucleotide triphosphate hydrolases"/>
    <property type="match status" value="1"/>
</dbReference>
<name>A0A0S7WJE5_UNCT6</name>
<dbReference type="InterPro" id="IPR027417">
    <property type="entry name" value="P-loop_NTPase"/>
</dbReference>
<dbReference type="GO" id="GO:0003924">
    <property type="term" value="F:GTPase activity"/>
    <property type="evidence" value="ECO:0007669"/>
    <property type="project" value="InterPro"/>
</dbReference>
<evidence type="ECO:0000313" key="10">
    <source>
        <dbReference type="Proteomes" id="UP000051124"/>
    </source>
</evidence>
<dbReference type="Proteomes" id="UP000051124">
    <property type="component" value="Unassembled WGS sequence"/>
</dbReference>
<comment type="caution">
    <text evidence="9">The sequence shown here is derived from an EMBL/GenBank/DDBJ whole genome shotgun (WGS) entry which is preliminary data.</text>
</comment>
<dbReference type="AlphaFoldDB" id="A0A0S7WJE5"/>
<evidence type="ECO:0000256" key="7">
    <source>
        <dbReference type="ARBA" id="ARBA00023134"/>
    </source>
</evidence>
<reference evidence="9 10" key="1">
    <citation type="journal article" date="2015" name="Microbiome">
        <title>Genomic resolution of linkages in carbon, nitrogen, and sulfur cycling among widespread estuary sediment bacteria.</title>
        <authorList>
            <person name="Baker B.J."/>
            <person name="Lazar C.S."/>
            <person name="Teske A.P."/>
            <person name="Dick G.J."/>
        </authorList>
    </citation>
    <scope>NUCLEOTIDE SEQUENCE [LARGE SCALE GENOMIC DNA]</scope>
    <source>
        <strain evidence="9">DG_26</strain>
    </source>
</reference>
<keyword evidence="6" id="KW-0862">Zinc</keyword>
<dbReference type="PANTHER" id="PTHR30134">
    <property type="entry name" value="HYDROGENASE PROTEIN ASSEMBLY PROTEIN, NICKEL CHAPERONE"/>
    <property type="match status" value="1"/>
</dbReference>
<evidence type="ECO:0000256" key="6">
    <source>
        <dbReference type="ARBA" id="ARBA00022833"/>
    </source>
</evidence>
<evidence type="ECO:0000313" key="9">
    <source>
        <dbReference type="EMBL" id="KPJ50283.1"/>
    </source>
</evidence>
<feature type="domain" description="CobW/HypB/UreG nucleotide-binding" evidence="8">
    <location>
        <begin position="45"/>
        <end position="203"/>
    </location>
</feature>
<keyword evidence="2" id="KW-0533">Nickel</keyword>
<dbReference type="GO" id="GO:0005525">
    <property type="term" value="F:GTP binding"/>
    <property type="evidence" value="ECO:0007669"/>
    <property type="project" value="UniProtKB-KW"/>
</dbReference>
<keyword evidence="4" id="KW-0547">Nucleotide-binding</keyword>
<evidence type="ECO:0000256" key="3">
    <source>
        <dbReference type="ARBA" id="ARBA00022723"/>
    </source>
</evidence>
<keyword evidence="3" id="KW-0479">Metal-binding</keyword>
<dbReference type="Pfam" id="PF02492">
    <property type="entry name" value="cobW"/>
    <property type="match status" value="1"/>
</dbReference>
<gene>
    <name evidence="9" type="ORF">AMJ40_03350</name>
</gene>
<dbReference type="EMBL" id="LIZT01000026">
    <property type="protein sequence ID" value="KPJ50283.1"/>
    <property type="molecule type" value="Genomic_DNA"/>
</dbReference>
<dbReference type="PANTHER" id="PTHR30134:SF2">
    <property type="entry name" value="HYDROGENASE MATURATION FACTOR HYPB"/>
    <property type="match status" value="1"/>
</dbReference>
<keyword evidence="5" id="KW-0378">Hydrolase</keyword>
<evidence type="ECO:0000256" key="2">
    <source>
        <dbReference type="ARBA" id="ARBA00022596"/>
    </source>
</evidence>
<evidence type="ECO:0000259" key="8">
    <source>
        <dbReference type="Pfam" id="PF02492"/>
    </source>
</evidence>
<dbReference type="GO" id="GO:0008270">
    <property type="term" value="F:zinc ion binding"/>
    <property type="evidence" value="ECO:0007669"/>
    <property type="project" value="TreeGrafter"/>
</dbReference>
<evidence type="ECO:0000256" key="1">
    <source>
        <dbReference type="ARBA" id="ARBA00006211"/>
    </source>
</evidence>
<sequence length="222" mass="24508">MEVVRPAEGEIFDIELDEDFLRRNRELSEKNRQILDSNDCTAIDVLGSVGAGKTSLIKLLVRKLKSKHRIAVVAGDLTTELDAARIVEEGVEVIQINTGKECHLDANLLKKAMEKLDLQKVDVLFIENVGNLICPTDFPLGSHHRIVVVSVTEGPHTVVKHPFIFEDASILVISKVDLCQAMGFGPQTLREDALRINPKLRVVETNCVTGEGVDQVVALLQL</sequence>
<accession>A0A0S7WJE5</accession>
<dbReference type="InterPro" id="IPR004392">
    <property type="entry name" value="Hyd_mat_HypB"/>
</dbReference>
<protein>
    <submittedName>
        <fullName evidence="9">Hydrogenase nickel incorporation protein HypB</fullName>
    </submittedName>
</protein>
<dbReference type="InterPro" id="IPR003495">
    <property type="entry name" value="CobW/HypB/UreG_nucleotide-bd"/>
</dbReference>